<evidence type="ECO:0000256" key="1">
    <source>
        <dbReference type="SAM" id="MobiDB-lite"/>
    </source>
</evidence>
<keyword evidence="2" id="KW-0812">Transmembrane</keyword>
<evidence type="ECO:0000313" key="3">
    <source>
        <dbReference type="EMBL" id="KXA22938.1"/>
    </source>
</evidence>
<name>A0A133P2Y1_GARVA</name>
<protein>
    <submittedName>
        <fullName evidence="3">Uncharacterized protein</fullName>
    </submittedName>
</protein>
<dbReference type="Pfam" id="PF19516">
    <property type="entry name" value="DUF6049"/>
    <property type="match status" value="1"/>
</dbReference>
<dbReference type="PATRIC" id="fig|2702.100.peg.156"/>
<comment type="caution">
    <text evidence="3">The sequence shown here is derived from an EMBL/GenBank/DDBJ whole genome shotgun (WGS) entry which is preliminary data.</text>
</comment>
<dbReference type="Proteomes" id="UP000070687">
    <property type="component" value="Unassembled WGS sequence"/>
</dbReference>
<feature type="transmembrane region" description="Helical" evidence="2">
    <location>
        <begin position="730"/>
        <end position="747"/>
    </location>
</feature>
<gene>
    <name evidence="3" type="ORF">HMPREF3208_00168</name>
</gene>
<keyword evidence="2" id="KW-1133">Transmembrane helix</keyword>
<sequence length="758" mass="84339">MLTLAIATIGIRNIPYYGLVRTAYAETTPADSKNTNNSKVNNKQFLDTNPHSRNIELSIVQATPVVTDKSGYHLTATLKANTVPLPEGTVQLAINSSYTFVSRTDVQNWAQGESLIPTPQILGSAKITKLPAGSTTTIRFDIPSNKQELQSIWHWGPKPLKITYFSQDYSRYKSIYSFLTRSNAGMHATSSPAMNLTAVMPILAATQRIVKDGTVQPNFHADATLQAHKNDVQRILEKADLISKHTKLQTIADANTLQAAHSLMSPSAYMQRNGFDISAYADDYNDSIYRFAGIDKADWSARSSLFNQTNPTAKNSSNLHKTQHPNETTHTFPQSYAWQTHGNWTLAALMQAKRNGYNTVIATNEFDASASQFAVSNGVYDINTPAGNVRVLAPQLVLTTLANGKPTSTHAVSERTQAGRINRLIAQSAFYQMEQPYISRNILITFSNNTSVSSIDAVMNALEQSPWLSLSSLNTMARLEQNTLPYWKQNSIMRAIPHSSGISAKSASLRRTTLKNLAHRRQDVIRLTKHILDYNAANQSHNTEGDAQALAKQTAKTKKTMNAKTWGEHVLQLYDDIAFHELANNTTVQSHTITLKKSNTQNKQFNKSDLRNDTAQYFTSALLNKIRIIPPRGITAVSETASMPVTISNAHPYPVRVYLSADTHAMEIVTRRKTLVNIPANSETQVTLPLRITTSIHTQATFVLEDRQHRIFSQQQRTLITSTLQISDKSGTIIIIFAFMLGALGLWRQFHRKKDPDE</sequence>
<reference evidence="3 4" key="1">
    <citation type="submission" date="2016-01" db="EMBL/GenBank/DDBJ databases">
        <authorList>
            <person name="Oliw E.H."/>
        </authorList>
    </citation>
    <scope>NUCLEOTIDE SEQUENCE [LARGE SCALE GENOMIC DNA]</scope>
    <source>
        <strain evidence="3 4">PSS_7772B</strain>
    </source>
</reference>
<feature type="region of interest" description="Disordered" evidence="1">
    <location>
        <begin position="309"/>
        <end position="330"/>
    </location>
</feature>
<accession>A0A133P2Y1</accession>
<keyword evidence="2" id="KW-0472">Membrane</keyword>
<dbReference type="RefSeq" id="WP_081091139.1">
    <property type="nucleotide sequence ID" value="NZ_KQ956830.1"/>
</dbReference>
<dbReference type="InterPro" id="IPR046112">
    <property type="entry name" value="DUF6049"/>
</dbReference>
<proteinExistence type="predicted"/>
<evidence type="ECO:0000313" key="4">
    <source>
        <dbReference type="Proteomes" id="UP000070687"/>
    </source>
</evidence>
<dbReference type="EMBL" id="LRQB01000005">
    <property type="protein sequence ID" value="KXA22938.1"/>
    <property type="molecule type" value="Genomic_DNA"/>
</dbReference>
<evidence type="ECO:0000256" key="2">
    <source>
        <dbReference type="SAM" id="Phobius"/>
    </source>
</evidence>
<organism evidence="3 4">
    <name type="scientific">Gardnerella vaginalis</name>
    <dbReference type="NCBI Taxonomy" id="2702"/>
    <lineage>
        <taxon>Bacteria</taxon>
        <taxon>Bacillati</taxon>
        <taxon>Actinomycetota</taxon>
        <taxon>Actinomycetes</taxon>
        <taxon>Bifidobacteriales</taxon>
        <taxon>Bifidobacteriaceae</taxon>
        <taxon>Gardnerella</taxon>
    </lineage>
</organism>
<dbReference type="AlphaFoldDB" id="A0A133P2Y1"/>
<dbReference type="OrthoDB" id="3242630at2"/>